<dbReference type="EC" id="2.7.6.3" evidence="2"/>
<proteinExistence type="predicted"/>
<dbReference type="CDD" id="cd00483">
    <property type="entry name" value="HPPK"/>
    <property type="match status" value="1"/>
</dbReference>
<evidence type="ECO:0000256" key="4">
    <source>
        <dbReference type="ARBA" id="ARBA00022741"/>
    </source>
</evidence>
<dbReference type="Proteomes" id="UP001447008">
    <property type="component" value="Unassembled WGS sequence"/>
</dbReference>
<evidence type="ECO:0000256" key="1">
    <source>
        <dbReference type="ARBA" id="ARBA00005051"/>
    </source>
</evidence>
<dbReference type="NCBIfam" id="TIGR01498">
    <property type="entry name" value="folK"/>
    <property type="match status" value="1"/>
</dbReference>
<dbReference type="PANTHER" id="PTHR43071:SF2">
    <property type="entry name" value="2-AMINO-4-HYDROXY-6-HYDROXYMETHYLDIHYDROPTERIDINE PYROPHOSPHOKINASE"/>
    <property type="match status" value="1"/>
</dbReference>
<feature type="domain" description="7,8-dihydro-6-hydroxymethylpterin-pyrophosphokinase" evidence="8">
    <location>
        <begin position="5"/>
        <end position="129"/>
    </location>
</feature>
<dbReference type="InterPro" id="IPR000550">
    <property type="entry name" value="Hppk"/>
</dbReference>
<evidence type="ECO:0000256" key="5">
    <source>
        <dbReference type="ARBA" id="ARBA00022777"/>
    </source>
</evidence>
<keyword evidence="6" id="KW-0067">ATP-binding</keyword>
<evidence type="ECO:0000256" key="7">
    <source>
        <dbReference type="ARBA" id="ARBA00022909"/>
    </source>
</evidence>
<name>A0ABU9MT71_9GAMM</name>
<sequence length="160" mass="18140">MARIYISLGSNINKRENLLNGLSALRQHFGVLQHSSVYESEAVGFNGSNFYNSVAGADTDMSLAQVCSLLKQIERDNGRTPDDKKFSPRTLDLDLLFYDDMICDSPAQLPRDEITKNAFVLWPLFELAPELVHPVTQTTIATLWQNYDKSKQNLWKVTIE</sequence>
<dbReference type="Gene3D" id="3.30.70.560">
    <property type="entry name" value="7,8-Dihydro-6-hydroxymethylpterin-pyrophosphokinase HPPK"/>
    <property type="match status" value="1"/>
</dbReference>
<evidence type="ECO:0000256" key="3">
    <source>
        <dbReference type="ARBA" id="ARBA00022679"/>
    </source>
</evidence>
<evidence type="ECO:0000259" key="8">
    <source>
        <dbReference type="Pfam" id="PF01288"/>
    </source>
</evidence>
<keyword evidence="4" id="KW-0547">Nucleotide-binding</keyword>
<dbReference type="RefSeq" id="WP_342675678.1">
    <property type="nucleotide sequence ID" value="NZ_JBCGCU010000001.1"/>
</dbReference>
<dbReference type="EMBL" id="JBCGCU010000001">
    <property type="protein sequence ID" value="MEM0514153.1"/>
    <property type="molecule type" value="Genomic_DNA"/>
</dbReference>
<evidence type="ECO:0000256" key="6">
    <source>
        <dbReference type="ARBA" id="ARBA00022840"/>
    </source>
</evidence>
<dbReference type="InterPro" id="IPR035907">
    <property type="entry name" value="Hppk_sf"/>
</dbReference>
<evidence type="ECO:0000256" key="2">
    <source>
        <dbReference type="ARBA" id="ARBA00013253"/>
    </source>
</evidence>
<organism evidence="9 10">
    <name type="scientific">Pseudoalteromonas qingdaonensis</name>
    <dbReference type="NCBI Taxonomy" id="3131913"/>
    <lineage>
        <taxon>Bacteria</taxon>
        <taxon>Pseudomonadati</taxon>
        <taxon>Pseudomonadota</taxon>
        <taxon>Gammaproteobacteria</taxon>
        <taxon>Alteromonadales</taxon>
        <taxon>Pseudoalteromonadaceae</taxon>
        <taxon>Pseudoalteromonas</taxon>
    </lineage>
</organism>
<gene>
    <name evidence="9" type="primary">folK</name>
    <name evidence="9" type="ORF">WCN91_01635</name>
</gene>
<dbReference type="GO" id="GO:0003848">
    <property type="term" value="F:2-amino-4-hydroxy-6-hydroxymethyldihydropteridine diphosphokinase activity"/>
    <property type="evidence" value="ECO:0007669"/>
    <property type="project" value="UniProtKB-EC"/>
</dbReference>
<keyword evidence="10" id="KW-1185">Reference proteome</keyword>
<keyword evidence="3 9" id="KW-0808">Transferase</keyword>
<comment type="pathway">
    <text evidence="1">Cofactor biosynthesis; tetrahydrofolate biosynthesis; 2-amino-4-hydroxy-6-hydroxymethyl-7,8-dihydropteridine diphosphate from 7,8-dihydroneopterin triphosphate: step 4/4.</text>
</comment>
<comment type="caution">
    <text evidence="9">The sequence shown here is derived from an EMBL/GenBank/DDBJ whole genome shotgun (WGS) entry which is preliminary data.</text>
</comment>
<dbReference type="PANTHER" id="PTHR43071">
    <property type="entry name" value="2-AMINO-4-HYDROXY-6-HYDROXYMETHYLDIHYDROPTERIDINE PYROPHOSPHOKINASE"/>
    <property type="match status" value="1"/>
</dbReference>
<evidence type="ECO:0000313" key="9">
    <source>
        <dbReference type="EMBL" id="MEM0514153.1"/>
    </source>
</evidence>
<protein>
    <recommendedName>
        <fullName evidence="2">2-amino-4-hydroxy-6-hydroxymethyldihydropteridine diphosphokinase</fullName>
        <ecNumber evidence="2">2.7.6.3</ecNumber>
    </recommendedName>
</protein>
<dbReference type="Pfam" id="PF01288">
    <property type="entry name" value="HPPK"/>
    <property type="match status" value="1"/>
</dbReference>
<keyword evidence="7" id="KW-0289">Folate biosynthesis</keyword>
<keyword evidence="5" id="KW-0418">Kinase</keyword>
<accession>A0ABU9MT71</accession>
<reference evidence="9 10" key="1">
    <citation type="submission" date="2024-03" db="EMBL/GenBank/DDBJ databases">
        <title>Pseudoalteromonas qingdaonensis sp. nov., isolated from the intestines of marine benthic organisms.</title>
        <authorList>
            <person name="Lin X."/>
            <person name="Fang S."/>
            <person name="Hu X."/>
        </authorList>
    </citation>
    <scope>NUCLEOTIDE SEQUENCE [LARGE SCALE GENOMIC DNA]</scope>
    <source>
        <strain evidence="9 10">YIC-827</strain>
    </source>
</reference>
<dbReference type="SUPFAM" id="SSF55083">
    <property type="entry name" value="6-hydroxymethyl-7,8-dihydropterin pyrophosphokinase, HPPK"/>
    <property type="match status" value="1"/>
</dbReference>
<evidence type="ECO:0000313" key="10">
    <source>
        <dbReference type="Proteomes" id="UP001447008"/>
    </source>
</evidence>